<organism evidence="1">
    <name type="scientific">marine sediment metagenome</name>
    <dbReference type="NCBI Taxonomy" id="412755"/>
    <lineage>
        <taxon>unclassified sequences</taxon>
        <taxon>metagenomes</taxon>
        <taxon>ecological metagenomes</taxon>
    </lineage>
</organism>
<evidence type="ECO:0000313" key="1">
    <source>
        <dbReference type="EMBL" id="KKN16591.1"/>
    </source>
</evidence>
<comment type="caution">
    <text evidence="1">The sequence shown here is derived from an EMBL/GenBank/DDBJ whole genome shotgun (WGS) entry which is preliminary data.</text>
</comment>
<accession>A0A0F9QTY2</accession>
<dbReference type="AlphaFoldDB" id="A0A0F9QTY2"/>
<protein>
    <submittedName>
        <fullName evidence="1">Uncharacterized protein</fullName>
    </submittedName>
</protein>
<proteinExistence type="predicted"/>
<name>A0A0F9QTY2_9ZZZZ</name>
<dbReference type="EMBL" id="LAZR01003599">
    <property type="protein sequence ID" value="KKN16591.1"/>
    <property type="molecule type" value="Genomic_DNA"/>
</dbReference>
<gene>
    <name evidence="1" type="ORF">LCGC14_0974310</name>
</gene>
<sequence length="94" mass="10501">MAILSDARAKGKATRYVIARNPHGPTKGHIMRAHELARRIDGPAMVYRIDHEDTDRLAVGRLDYSDEPEFDAFDGRILTVVWPDGTIESNGRAV</sequence>
<reference evidence="1" key="1">
    <citation type="journal article" date="2015" name="Nature">
        <title>Complex archaea that bridge the gap between prokaryotes and eukaryotes.</title>
        <authorList>
            <person name="Spang A."/>
            <person name="Saw J.H."/>
            <person name="Jorgensen S.L."/>
            <person name="Zaremba-Niedzwiedzka K."/>
            <person name="Martijn J."/>
            <person name="Lind A.E."/>
            <person name="van Eijk R."/>
            <person name="Schleper C."/>
            <person name="Guy L."/>
            <person name="Ettema T.J."/>
        </authorList>
    </citation>
    <scope>NUCLEOTIDE SEQUENCE</scope>
</reference>